<comment type="caution">
    <text evidence="1">The sequence shown here is derived from an EMBL/GenBank/DDBJ whole genome shotgun (WGS) entry which is preliminary data.</text>
</comment>
<sequence length="88" mass="10060">MFNSSNELLSMPEEQICHGVPAVVGLVRYRQIQRCHINDVYYANYLQPTPLQGWLAANNLAERLTSSADTLNVARLFCRPQRRAQGHF</sequence>
<evidence type="ECO:0000313" key="1">
    <source>
        <dbReference type="EMBL" id="EFE94479.1"/>
    </source>
</evidence>
<accession>D4E7A3</accession>
<dbReference type="EMBL" id="ADBY01000054">
    <property type="protein sequence ID" value="EFE94479.1"/>
    <property type="molecule type" value="Genomic_DNA"/>
</dbReference>
<organism evidence="1 2">
    <name type="scientific">Serratia odorifera DSM 4582</name>
    <dbReference type="NCBI Taxonomy" id="667129"/>
    <lineage>
        <taxon>Bacteria</taxon>
        <taxon>Pseudomonadati</taxon>
        <taxon>Pseudomonadota</taxon>
        <taxon>Gammaproteobacteria</taxon>
        <taxon>Enterobacterales</taxon>
        <taxon>Yersiniaceae</taxon>
        <taxon>Serratia</taxon>
    </lineage>
</organism>
<evidence type="ECO:0000313" key="2">
    <source>
        <dbReference type="Proteomes" id="UP000005723"/>
    </source>
</evidence>
<proteinExistence type="predicted"/>
<dbReference type="AlphaFoldDB" id="D4E7A3"/>
<dbReference type="Proteomes" id="UP000005723">
    <property type="component" value="Unassembled WGS sequence"/>
</dbReference>
<protein>
    <submittedName>
        <fullName evidence="1">Uncharacterized protein</fullName>
    </submittedName>
</protein>
<dbReference type="HOGENOM" id="CLU_2467265_0_0_6"/>
<gene>
    <name evidence="1" type="ORF">HMPREF0758_4053</name>
</gene>
<dbReference type="STRING" id="667129.HMPREF0758_4053"/>
<reference evidence="1 2" key="1">
    <citation type="submission" date="2010-01" db="EMBL/GenBank/DDBJ databases">
        <authorList>
            <person name="Muzny D."/>
            <person name="Qin X."/>
            <person name="Deng J."/>
            <person name="Jiang H."/>
            <person name="Liu Y."/>
            <person name="Qu J."/>
            <person name="Song X.-Z."/>
            <person name="Zhang L."/>
            <person name="Thornton R."/>
            <person name="Coyle M."/>
            <person name="Francisco L."/>
            <person name="Jackson L."/>
            <person name="Javaid M."/>
            <person name="Korchina V."/>
            <person name="Kovar C."/>
            <person name="Mata R."/>
            <person name="Mathew T."/>
            <person name="Ngo R."/>
            <person name="Nguyen L."/>
            <person name="Nguyen N."/>
            <person name="Okwuonu G."/>
            <person name="Ongeri F."/>
            <person name="Pham C."/>
            <person name="Simmons D."/>
            <person name="Wilczek-Boney K."/>
            <person name="Hale W."/>
            <person name="Jakkamsetti A."/>
            <person name="Pham P."/>
            <person name="Ruth R."/>
            <person name="San Lucas F."/>
            <person name="Warren J."/>
            <person name="Zhang J."/>
            <person name="Zhao Z."/>
            <person name="Zhou C."/>
            <person name="Zhu D."/>
            <person name="Lee S."/>
            <person name="Bess C."/>
            <person name="Blankenburg K."/>
            <person name="Forbes L."/>
            <person name="Fu Q."/>
            <person name="Gubbala S."/>
            <person name="Hirani K."/>
            <person name="Jayaseelan J.C."/>
            <person name="Lara F."/>
            <person name="Munidasa M."/>
            <person name="Palculict T."/>
            <person name="Patil S."/>
            <person name="Pu L.-L."/>
            <person name="Saada N."/>
            <person name="Tang L."/>
            <person name="Weissenberger G."/>
            <person name="Zhu Y."/>
            <person name="Hemphill L."/>
            <person name="Shang Y."/>
            <person name="Youmans B."/>
            <person name="Ayvaz T."/>
            <person name="Ross M."/>
            <person name="Santibanez J."/>
            <person name="Aqrawi P."/>
            <person name="Gross S."/>
            <person name="Joshi V."/>
            <person name="Fowler G."/>
            <person name="Nazareth L."/>
            <person name="Reid J."/>
            <person name="Worley K."/>
            <person name="Petrosino J."/>
            <person name="Highlander S."/>
            <person name="Gibbs R."/>
        </authorList>
    </citation>
    <scope>NUCLEOTIDE SEQUENCE [LARGE SCALE GENOMIC DNA]</scope>
    <source>
        <strain evidence="1 2">DSM 4582</strain>
    </source>
</reference>
<keyword evidence="2" id="KW-1185">Reference proteome</keyword>
<name>D4E7A3_SEROD</name>